<gene>
    <name evidence="1" type="ORF">ABT56_17660</name>
</gene>
<dbReference type="OrthoDB" id="259831at2"/>
<dbReference type="CDD" id="cd09739">
    <property type="entry name" value="Cas6_I-F"/>
    <property type="match status" value="1"/>
</dbReference>
<accession>A0A0J1GVT9</accession>
<evidence type="ECO:0000313" key="2">
    <source>
        <dbReference type="Proteomes" id="UP000036097"/>
    </source>
</evidence>
<evidence type="ECO:0000313" key="1">
    <source>
        <dbReference type="EMBL" id="KLV03800.1"/>
    </source>
</evidence>
<dbReference type="PATRIC" id="fig|1195763.3.peg.3768"/>
<dbReference type="GO" id="GO:0043571">
    <property type="term" value="P:maintenance of CRISPR repeat elements"/>
    <property type="evidence" value="ECO:0007669"/>
    <property type="project" value="InterPro"/>
</dbReference>
<dbReference type="STRING" id="1195763.ABT56_17660"/>
<dbReference type="AlphaFoldDB" id="A0A0J1GVT9"/>
<keyword evidence="2" id="KW-1185">Reference proteome</keyword>
<reference evidence="1 2" key="1">
    <citation type="submission" date="2015-05" db="EMBL/GenBank/DDBJ databases">
        <title>Photobacterium galathea sp. nov.</title>
        <authorList>
            <person name="Machado H."/>
            <person name="Gram L."/>
        </authorList>
    </citation>
    <scope>NUCLEOTIDE SEQUENCE [LARGE SCALE GENOMIC DNA]</scope>
    <source>
        <strain evidence="1 2">CGMCC 1.12159</strain>
    </source>
</reference>
<dbReference type="Proteomes" id="UP000036097">
    <property type="component" value="Unassembled WGS sequence"/>
</dbReference>
<dbReference type="EMBL" id="LDOT01000026">
    <property type="protein sequence ID" value="KLV03800.1"/>
    <property type="molecule type" value="Genomic_DNA"/>
</dbReference>
<dbReference type="NCBIfam" id="TIGR02563">
    <property type="entry name" value="cas_Csy4"/>
    <property type="match status" value="1"/>
</dbReference>
<dbReference type="InterPro" id="IPR042564">
    <property type="entry name" value="CRISPR-Cas6/Csy4_sf"/>
</dbReference>
<dbReference type="InterPro" id="IPR013396">
    <property type="entry name" value="CRISPR-assoc_prot_Csy4"/>
</dbReference>
<dbReference type="Gene3D" id="3.30.70.2540">
    <property type="entry name" value="CRISPR-associated endoribonuclease Cas6/Csy4"/>
    <property type="match status" value="1"/>
</dbReference>
<protein>
    <submittedName>
        <fullName evidence="1">CRISPR-associated protein Csy4</fullName>
    </submittedName>
</protein>
<dbReference type="GO" id="GO:0004519">
    <property type="term" value="F:endonuclease activity"/>
    <property type="evidence" value="ECO:0007669"/>
    <property type="project" value="InterPro"/>
</dbReference>
<organism evidence="1 2">
    <name type="scientific">Photobacterium aquae</name>
    <dbReference type="NCBI Taxonomy" id="1195763"/>
    <lineage>
        <taxon>Bacteria</taxon>
        <taxon>Pseudomonadati</taxon>
        <taxon>Pseudomonadota</taxon>
        <taxon>Gammaproteobacteria</taxon>
        <taxon>Vibrionales</taxon>
        <taxon>Vibrionaceae</taxon>
        <taxon>Photobacterium</taxon>
    </lineage>
</organism>
<comment type="caution">
    <text evidence="1">The sequence shown here is derived from an EMBL/GenBank/DDBJ whole genome shotgun (WGS) entry which is preliminary data.</text>
</comment>
<proteinExistence type="predicted"/>
<dbReference type="Pfam" id="PF09618">
    <property type="entry name" value="Cas_Csy4"/>
    <property type="match status" value="1"/>
</dbReference>
<name>A0A0J1GVT9_9GAMM</name>
<sequence>MDCYLDIQVEPDSEISTPALMNNLFSKFHRAMAQTCNGLIAVSFPKHGRILGDVLRLHGTQQHLNQLMAQSWLKGLRDYTIVGDILPVPSEVKGYRTVSRVQKKSPQNLRKRSIAKGWLTEEEARHSIPDSKQPQLALPYLQLQSQSNKNVMRIYVRHGDITQQAIDGEYSSYGLSRQATIPWF</sequence>